<name>A0A0A6NXW9_9GAMM</name>
<dbReference type="GO" id="GO:0003723">
    <property type="term" value="F:RNA binding"/>
    <property type="evidence" value="ECO:0007669"/>
    <property type="project" value="InterPro"/>
</dbReference>
<dbReference type="Pfam" id="PF09907">
    <property type="entry name" value="HigB_toxin"/>
    <property type="match status" value="1"/>
</dbReference>
<gene>
    <name evidence="1" type="ORF">THIOM_003921</name>
</gene>
<dbReference type="Proteomes" id="UP000076962">
    <property type="component" value="Unassembled WGS sequence"/>
</dbReference>
<organism evidence="1 2">
    <name type="scientific">Candidatus Thiomargarita nelsonii</name>
    <dbReference type="NCBI Taxonomy" id="1003181"/>
    <lineage>
        <taxon>Bacteria</taxon>
        <taxon>Pseudomonadati</taxon>
        <taxon>Pseudomonadota</taxon>
        <taxon>Gammaproteobacteria</taxon>
        <taxon>Thiotrichales</taxon>
        <taxon>Thiotrichaceae</taxon>
        <taxon>Thiomargarita</taxon>
    </lineage>
</organism>
<evidence type="ECO:0008006" key="3">
    <source>
        <dbReference type="Google" id="ProtNLM"/>
    </source>
</evidence>
<evidence type="ECO:0000313" key="2">
    <source>
        <dbReference type="Proteomes" id="UP000076962"/>
    </source>
</evidence>
<proteinExistence type="predicted"/>
<keyword evidence="2" id="KW-1185">Reference proteome</keyword>
<dbReference type="GO" id="GO:0004519">
    <property type="term" value="F:endonuclease activity"/>
    <property type="evidence" value="ECO:0007669"/>
    <property type="project" value="InterPro"/>
</dbReference>
<dbReference type="InterPro" id="IPR018669">
    <property type="entry name" value="Toxin_HigB"/>
</dbReference>
<dbReference type="PATRIC" id="fig|1003181.4.peg.5168"/>
<dbReference type="GO" id="GO:0110001">
    <property type="term" value="C:toxin-antitoxin complex"/>
    <property type="evidence" value="ECO:0007669"/>
    <property type="project" value="InterPro"/>
</dbReference>
<accession>A0A0A6NXW9</accession>
<protein>
    <recommendedName>
        <fullName evidence="3">Toxin RelE</fullName>
    </recommendedName>
</protein>
<dbReference type="AlphaFoldDB" id="A0A0A6NXW9"/>
<sequence length="99" mass="11688">MRVISKKALDEFAKRHQDAKEPLARWYGIVKKANFLNFNEVRQVFPSADKVGNCTVFNIGGNKYRLITAIHYNRQIIYIRFVLTHTEYDLSYWTGECEK</sequence>
<evidence type="ECO:0000313" key="1">
    <source>
        <dbReference type="EMBL" id="OAD20383.1"/>
    </source>
</evidence>
<dbReference type="EMBL" id="LUTY01002418">
    <property type="protein sequence ID" value="OAD20383.1"/>
    <property type="molecule type" value="Genomic_DNA"/>
</dbReference>
<comment type="caution">
    <text evidence="1">The sequence shown here is derived from an EMBL/GenBank/DDBJ whole genome shotgun (WGS) entry which is preliminary data.</text>
</comment>
<reference evidence="1 2" key="1">
    <citation type="submission" date="2016-05" db="EMBL/GenBank/DDBJ databases">
        <title>Single-cell genome of chain-forming Candidatus Thiomargarita nelsonii and comparison to other large sulfur-oxidizing bacteria.</title>
        <authorList>
            <person name="Winkel M."/>
            <person name="Salman V."/>
            <person name="Woyke T."/>
            <person name="Schulz-Vogt H."/>
            <person name="Richter M."/>
            <person name="Flood B."/>
            <person name="Bailey J."/>
            <person name="Amann R."/>
            <person name="Mussmann M."/>
        </authorList>
    </citation>
    <scope>NUCLEOTIDE SEQUENCE [LARGE SCALE GENOMIC DNA]</scope>
    <source>
        <strain evidence="1 2">THI036</strain>
    </source>
</reference>